<dbReference type="InterPro" id="IPR013740">
    <property type="entry name" value="Redoxin"/>
</dbReference>
<evidence type="ECO:0000256" key="1">
    <source>
        <dbReference type="ARBA" id="ARBA00004196"/>
    </source>
</evidence>
<sequence length="462" mass="53159">MKIVKKFILLLPVLFLFTVSGYALSVINGKWNHIGGDVTLFQVENGVLKEVATSILTSEREFSFALNHTRSGFYVIGITPNGATNNHVFYLKPDDNLNVNIGKGTYELFGNNTPENKEIQRWHELVQPLEFKSIYFMDAQSTYVDFFPLFEEKLKQIETYQSNVADPIFDKAFDAYRQFNLLHIALCFLQTPRTKHPEVKDYPDYYRKINPAQLTTTSVILDYPYGITLLRMLSMQITLQNAASLTEEERKEYLDPYRTLDRYLLSLKDEKVRGEVVLLQAGSIRSYEKLTDYQEKYGKYFVTESQKERFNALLIDRVSQAGGVAFDFKFKDVYAKEVALSDFKGKVVYVDVWATWCGPCKKEIPNMKELEEKYTGKDVVFLGVSIDDPKDYDKWKVFLVEEQLSGIQIFAGADRVNITKPYKINAIPRFMLFGKDGKIISTDAPRPGTAEIRDLIDDALKK</sequence>
<dbReference type="PROSITE" id="PS51352">
    <property type="entry name" value="THIOREDOXIN_2"/>
    <property type="match status" value="1"/>
</dbReference>
<keyword evidence="3" id="KW-1015">Disulfide bond</keyword>
<dbReference type="AlphaFoldDB" id="A0A5J4RV72"/>
<comment type="caution">
    <text evidence="6">The sequence shown here is derived from an EMBL/GenBank/DDBJ whole genome shotgun (WGS) entry which is preliminary data.</text>
</comment>
<proteinExistence type="predicted"/>
<feature type="domain" description="Thioredoxin" evidence="5">
    <location>
        <begin position="319"/>
        <end position="462"/>
    </location>
</feature>
<dbReference type="InterPro" id="IPR036249">
    <property type="entry name" value="Thioredoxin-like_sf"/>
</dbReference>
<evidence type="ECO:0000256" key="2">
    <source>
        <dbReference type="ARBA" id="ARBA00022748"/>
    </source>
</evidence>
<comment type="subcellular location">
    <subcellularLocation>
        <location evidence="1">Cell envelope</location>
    </subcellularLocation>
</comment>
<dbReference type="GO" id="GO:0016491">
    <property type="term" value="F:oxidoreductase activity"/>
    <property type="evidence" value="ECO:0007669"/>
    <property type="project" value="InterPro"/>
</dbReference>
<evidence type="ECO:0000259" key="5">
    <source>
        <dbReference type="PROSITE" id="PS51352"/>
    </source>
</evidence>
<dbReference type="InterPro" id="IPR013766">
    <property type="entry name" value="Thioredoxin_domain"/>
</dbReference>
<keyword evidence="4" id="KW-0676">Redox-active center</keyword>
<accession>A0A5J4RV72</accession>
<protein>
    <submittedName>
        <fullName evidence="6">Thiol:disulfide interchange protein TlpA</fullName>
    </submittedName>
</protein>
<dbReference type="Gene3D" id="3.40.30.10">
    <property type="entry name" value="Glutaredoxin"/>
    <property type="match status" value="1"/>
</dbReference>
<dbReference type="SUPFAM" id="SSF52833">
    <property type="entry name" value="Thioredoxin-like"/>
    <property type="match status" value="1"/>
</dbReference>
<keyword evidence="2" id="KW-0201">Cytochrome c-type biogenesis</keyword>
<dbReference type="EMBL" id="SNRY01000697">
    <property type="protein sequence ID" value="KAA6337468.1"/>
    <property type="molecule type" value="Genomic_DNA"/>
</dbReference>
<dbReference type="InterPro" id="IPR050553">
    <property type="entry name" value="Thioredoxin_ResA/DsbE_sf"/>
</dbReference>
<gene>
    <name evidence="6" type="ORF">EZS27_014456</name>
</gene>
<dbReference type="GO" id="GO:0030313">
    <property type="term" value="C:cell envelope"/>
    <property type="evidence" value="ECO:0007669"/>
    <property type="project" value="UniProtKB-SubCell"/>
</dbReference>
<reference evidence="6" key="1">
    <citation type="submission" date="2019-03" db="EMBL/GenBank/DDBJ databases">
        <title>Single cell metagenomics reveals metabolic interactions within the superorganism composed of flagellate Streblomastix strix and complex community of Bacteroidetes bacteria on its surface.</title>
        <authorList>
            <person name="Treitli S.C."/>
            <person name="Kolisko M."/>
            <person name="Husnik F."/>
            <person name="Keeling P."/>
            <person name="Hampl V."/>
        </authorList>
    </citation>
    <scope>NUCLEOTIDE SEQUENCE</scope>
    <source>
        <strain evidence="6">STM</strain>
    </source>
</reference>
<organism evidence="6">
    <name type="scientific">termite gut metagenome</name>
    <dbReference type="NCBI Taxonomy" id="433724"/>
    <lineage>
        <taxon>unclassified sequences</taxon>
        <taxon>metagenomes</taxon>
        <taxon>organismal metagenomes</taxon>
    </lineage>
</organism>
<evidence type="ECO:0000256" key="4">
    <source>
        <dbReference type="ARBA" id="ARBA00023284"/>
    </source>
</evidence>
<dbReference type="PANTHER" id="PTHR42852:SF6">
    <property type="entry name" value="THIOL:DISULFIDE INTERCHANGE PROTEIN DSBE"/>
    <property type="match status" value="1"/>
</dbReference>
<evidence type="ECO:0000313" key="6">
    <source>
        <dbReference type="EMBL" id="KAA6337468.1"/>
    </source>
</evidence>
<dbReference type="Pfam" id="PF08534">
    <property type="entry name" value="Redoxin"/>
    <property type="match status" value="1"/>
</dbReference>
<name>A0A5J4RV72_9ZZZZ</name>
<dbReference type="GO" id="GO:0017004">
    <property type="term" value="P:cytochrome complex assembly"/>
    <property type="evidence" value="ECO:0007669"/>
    <property type="project" value="UniProtKB-KW"/>
</dbReference>
<dbReference type="CDD" id="cd02966">
    <property type="entry name" value="TlpA_like_family"/>
    <property type="match status" value="1"/>
</dbReference>
<dbReference type="PANTHER" id="PTHR42852">
    <property type="entry name" value="THIOL:DISULFIDE INTERCHANGE PROTEIN DSBE"/>
    <property type="match status" value="1"/>
</dbReference>
<evidence type="ECO:0000256" key="3">
    <source>
        <dbReference type="ARBA" id="ARBA00023157"/>
    </source>
</evidence>